<evidence type="ECO:0000313" key="2">
    <source>
        <dbReference type="Proteomes" id="UP000234323"/>
    </source>
</evidence>
<dbReference type="Proteomes" id="UP000234323">
    <property type="component" value="Unassembled WGS sequence"/>
</dbReference>
<accession>A0A2I1HAM8</accession>
<gene>
    <name evidence="1" type="ORF">RhiirA4_475818</name>
</gene>
<dbReference type="VEuPathDB" id="FungiDB:RhiirA1_473280"/>
<dbReference type="VEuPathDB" id="FungiDB:RhiirFUN_023163"/>
<name>A0A2I1HAM8_9GLOM</name>
<dbReference type="AlphaFoldDB" id="A0A2I1HAM8"/>
<organism evidence="1 2">
    <name type="scientific">Rhizophagus irregularis</name>
    <dbReference type="NCBI Taxonomy" id="588596"/>
    <lineage>
        <taxon>Eukaryota</taxon>
        <taxon>Fungi</taxon>
        <taxon>Fungi incertae sedis</taxon>
        <taxon>Mucoromycota</taxon>
        <taxon>Glomeromycotina</taxon>
        <taxon>Glomeromycetes</taxon>
        <taxon>Glomerales</taxon>
        <taxon>Glomeraceae</taxon>
        <taxon>Rhizophagus</taxon>
    </lineage>
</organism>
<keyword evidence="2" id="KW-1185">Reference proteome</keyword>
<evidence type="ECO:0000313" key="1">
    <source>
        <dbReference type="EMBL" id="PKY55941.1"/>
    </source>
</evidence>
<sequence>MKDVLRCNADTMSTQALQICNETSMDPKNCHFWLTDNTAYMASKTGGAVAKFNKISQSQSFRIPCGLHAVHIALMNFENAAFGKIDAIKGLSLKEHPYNVLNLAFYLHDGYDLSDKDNPLNLKASVIRNLYKILFDYDLTKYQQPIRQRWLYELKTAKQYLERHEIHKQFAQYFLEKLNMASNVPKKVFYEPIYQFLTNYDPVPQIYGSDGVECLPAGNRAHEMPDMTLMWIEKLQNNVENIFDLFGEELYETESFMPSDDFNNLCESLRTGVEQALNGFIKWICVWIHLPLSICSLGGNHGSEYASAFLQVFYSCSESYSLTLQESLYVKYLQQNIVDQNQNTFSLLEALSDQNFFDQFNNFANSDGQEPWKFPLVYEFIKYQIYSIVIHQQQLEGLFNCYDIKIHPNMGTELQQARIQISGINNRIEKVTQDELHHIRKEMRNSNRRDNSLESSLENAQDILNTFLTWRKK</sequence>
<comment type="caution">
    <text evidence="1">The sequence shown here is derived from an EMBL/GenBank/DDBJ whole genome shotgun (WGS) entry which is preliminary data.</text>
</comment>
<dbReference type="VEuPathDB" id="FungiDB:RhiirA1_392806"/>
<dbReference type="EMBL" id="LLXI01002012">
    <property type="protein sequence ID" value="PKY55941.1"/>
    <property type="molecule type" value="Genomic_DNA"/>
</dbReference>
<proteinExistence type="predicted"/>
<dbReference type="VEuPathDB" id="FungiDB:RhiirFUN_015580"/>
<reference evidence="1 2" key="1">
    <citation type="submission" date="2015-10" db="EMBL/GenBank/DDBJ databases">
        <title>Genome analyses suggest a sexual origin of heterokaryosis in a supposedly ancient asexual fungus.</title>
        <authorList>
            <person name="Ropars J."/>
            <person name="Sedzielewska K."/>
            <person name="Noel J."/>
            <person name="Charron P."/>
            <person name="Farinelli L."/>
            <person name="Marton T."/>
            <person name="Kruger M."/>
            <person name="Pelin A."/>
            <person name="Brachmann A."/>
            <person name="Corradi N."/>
        </authorList>
    </citation>
    <scope>NUCLEOTIDE SEQUENCE [LARGE SCALE GENOMIC DNA]</scope>
    <source>
        <strain evidence="1 2">A4</strain>
    </source>
</reference>
<protein>
    <submittedName>
        <fullName evidence="1">Uncharacterized protein</fullName>
    </submittedName>
</protein>
<dbReference type="VEuPathDB" id="FungiDB:FUN_001897"/>